<feature type="region of interest" description="Disordered" evidence="1">
    <location>
        <begin position="97"/>
        <end position="137"/>
    </location>
</feature>
<comment type="caution">
    <text evidence="2">The sequence shown here is derived from an EMBL/GenBank/DDBJ whole genome shotgun (WGS) entry which is preliminary data.</text>
</comment>
<feature type="compositionally biased region" description="Acidic residues" evidence="1">
    <location>
        <begin position="336"/>
        <end position="350"/>
    </location>
</feature>
<feature type="compositionally biased region" description="Acidic residues" evidence="1">
    <location>
        <begin position="296"/>
        <end position="325"/>
    </location>
</feature>
<dbReference type="AlphaFoldDB" id="A0A3S1BIF8"/>
<feature type="compositionally biased region" description="Polar residues" evidence="1">
    <location>
        <begin position="97"/>
        <end position="108"/>
    </location>
</feature>
<protein>
    <submittedName>
        <fullName evidence="2">Uncharacterized protein</fullName>
    </submittedName>
</protein>
<feature type="compositionally biased region" description="Acidic residues" evidence="1">
    <location>
        <begin position="407"/>
        <end position="421"/>
    </location>
</feature>
<evidence type="ECO:0000256" key="1">
    <source>
        <dbReference type="SAM" id="MobiDB-lite"/>
    </source>
</evidence>
<name>A0A3S1BIF8_ELYCH</name>
<organism evidence="2 3">
    <name type="scientific">Elysia chlorotica</name>
    <name type="common">Eastern emerald elysia</name>
    <name type="synonym">Sea slug</name>
    <dbReference type="NCBI Taxonomy" id="188477"/>
    <lineage>
        <taxon>Eukaryota</taxon>
        <taxon>Metazoa</taxon>
        <taxon>Spiralia</taxon>
        <taxon>Lophotrochozoa</taxon>
        <taxon>Mollusca</taxon>
        <taxon>Gastropoda</taxon>
        <taxon>Heterobranchia</taxon>
        <taxon>Euthyneura</taxon>
        <taxon>Panpulmonata</taxon>
        <taxon>Sacoglossa</taxon>
        <taxon>Placobranchoidea</taxon>
        <taxon>Plakobranchidae</taxon>
        <taxon>Elysia</taxon>
    </lineage>
</organism>
<dbReference type="Proteomes" id="UP000271974">
    <property type="component" value="Unassembled WGS sequence"/>
</dbReference>
<dbReference type="OrthoDB" id="10591010at2759"/>
<keyword evidence="3" id="KW-1185">Reference proteome</keyword>
<sequence length="421" mass="47039">MPTAPSPPTATAKRRPLTAPSYGRRPVHAPGQASHKPDHASSSKYKYLKLNIVGSRLPLVTTREAQQPVGLKLPKLPETVSLSDRRLEEALDQTYLVNQPSLTPSGQLQVDGHHHSRLRRSEEELYTEVDDSKGHRREEELADVAAIRIDGRSTWKSKHVEVLSETEEEDISSTAPRTVEAEQPSVEEDGYVEDAGQESEKPQVLAEIAEEMERREETQEVEGDLETVPNVQEDAGVNQKEVGEENEFGVNQKEVGEENEEIAKEKDDEEEDQAEDNDEDNAREVDTDPEQTALETGEEEGQREETEEETDKVESEDEPDLEEATGDQVEMPKEDIDNEEEQEVQDEEIGDPAHSEGDEDVKVDENVKADDQDQDGVRFFITEDGVGNITKSGHDHPPHDGVKSEPAVEDENQDPENDGFV</sequence>
<accession>A0A3S1BIF8</accession>
<feature type="compositionally biased region" description="Acidic residues" evidence="1">
    <location>
        <begin position="267"/>
        <end position="279"/>
    </location>
</feature>
<feature type="compositionally biased region" description="Acidic residues" evidence="1">
    <location>
        <begin position="185"/>
        <end position="197"/>
    </location>
</feature>
<evidence type="ECO:0000313" key="2">
    <source>
        <dbReference type="EMBL" id="RUS84402.1"/>
    </source>
</evidence>
<reference evidence="2 3" key="1">
    <citation type="submission" date="2019-01" db="EMBL/GenBank/DDBJ databases">
        <title>A draft genome assembly of the solar-powered sea slug Elysia chlorotica.</title>
        <authorList>
            <person name="Cai H."/>
            <person name="Li Q."/>
            <person name="Fang X."/>
            <person name="Li J."/>
            <person name="Curtis N.E."/>
            <person name="Altenburger A."/>
            <person name="Shibata T."/>
            <person name="Feng M."/>
            <person name="Maeda T."/>
            <person name="Schwartz J.A."/>
            <person name="Shigenobu S."/>
            <person name="Lundholm N."/>
            <person name="Nishiyama T."/>
            <person name="Yang H."/>
            <person name="Hasebe M."/>
            <person name="Li S."/>
            <person name="Pierce S.K."/>
            <person name="Wang J."/>
        </authorList>
    </citation>
    <scope>NUCLEOTIDE SEQUENCE [LARGE SCALE GENOMIC DNA]</scope>
    <source>
        <strain evidence="2">EC2010</strain>
        <tissue evidence="2">Whole organism of an adult</tissue>
    </source>
</reference>
<feature type="region of interest" description="Disordered" evidence="1">
    <location>
        <begin position="1"/>
        <end position="42"/>
    </location>
</feature>
<feature type="compositionally biased region" description="Basic and acidic residues" evidence="1">
    <location>
        <begin position="392"/>
        <end position="403"/>
    </location>
</feature>
<proteinExistence type="predicted"/>
<gene>
    <name evidence="2" type="ORF">EGW08_007864</name>
</gene>
<feature type="region of interest" description="Disordered" evidence="1">
    <location>
        <begin position="159"/>
        <end position="421"/>
    </location>
</feature>
<evidence type="ECO:0000313" key="3">
    <source>
        <dbReference type="Proteomes" id="UP000271974"/>
    </source>
</evidence>
<dbReference type="STRING" id="188477.A0A3S1BIF8"/>
<dbReference type="EMBL" id="RQTK01000207">
    <property type="protein sequence ID" value="RUS84402.1"/>
    <property type="molecule type" value="Genomic_DNA"/>
</dbReference>